<name>A0A4R4JET9_PHOLU</name>
<reference evidence="2 3" key="1">
    <citation type="journal article" date="2019" name="Int. J. Syst. Evol. Microbiol.">
        <title>Photorhabdus khanii subsp. guanajuatensis subsp. nov., isolated from Heterorhabditis atacamensis, and Photorhabdus luminescens subsp. mexicana subsp. nov., isolated from Heterorhabditis mexicana entomopathogenic nematodes.</title>
        <authorList>
            <person name="Machado R.A.R."/>
            <person name="Bruno P."/>
            <person name="Arce C.C.M."/>
            <person name="Liechti N."/>
            <person name="Kohler A."/>
            <person name="Bernal J."/>
            <person name="Bruggmann R."/>
            <person name="Turlings T.C.J."/>
        </authorList>
    </citation>
    <scope>NUCLEOTIDE SEQUENCE [LARGE SCALE GENOMIC DNA]</scope>
    <source>
        <strain evidence="2 3">MEX47-22</strain>
    </source>
</reference>
<dbReference type="Pfam" id="PF04860">
    <property type="entry name" value="Phage_portal"/>
    <property type="match status" value="1"/>
</dbReference>
<comment type="similarity">
    <text evidence="1">Belongs to the phage portal family. PBSX subfamily.</text>
</comment>
<dbReference type="AlphaFoldDB" id="A0A4R4JET9"/>
<dbReference type="RefSeq" id="WP_132345229.1">
    <property type="nucleotide sequence ID" value="NZ_CAWOLF010000008.1"/>
</dbReference>
<dbReference type="PIRSF" id="PIRSF018494">
    <property type="entry name" value="PBSX_VPQ"/>
    <property type="match status" value="1"/>
</dbReference>
<dbReference type="Proteomes" id="UP000295550">
    <property type="component" value="Unassembled WGS sequence"/>
</dbReference>
<protein>
    <submittedName>
        <fullName evidence="2">Phage portal protein</fullName>
    </submittedName>
</protein>
<dbReference type="InterPro" id="IPR006944">
    <property type="entry name" value="Phage/GTA_portal"/>
</dbReference>
<gene>
    <name evidence="2" type="ORF">C5468_09895</name>
</gene>
<proteinExistence type="inferred from homology"/>
<sequence length="348" mass="39422">MSRKSRKRSPAVKTTATASSSTSIEAFTFGDPIPVLDRREVFDYLECVLVDNWYEPPISFNGLALSFRSAPHHSSAVYVKRNILTSTFIPHRLLSRQAFDSWALDFMLFGNAYLEQRKNRLGQPLKLNHCPAKFTRCGDDLNTYWFIKYGYNSQPYPFPTGQVFHLIEPDINQELYGLPEYLAALPSALLNESATLFRRKYYLNGSHAGYILYISDASQNLSDIDNIRDALKNSKGPGNFRNLFLYAPGGKKDGIQTIPLSEAAAKDEFLNIKNASRDDILAAHRVPPQMMGIIPQNTGGFGDVEKAAKVFVRNELMPLQSKMKQLNDWIGEEVIRFERYSLDLGEDE</sequence>
<dbReference type="InterPro" id="IPR030935">
    <property type="entry name" value="PBSX_Proteobac"/>
</dbReference>
<dbReference type="NCBIfam" id="TIGR01540">
    <property type="entry name" value="portal_PBSX"/>
    <property type="match status" value="1"/>
</dbReference>
<evidence type="ECO:0000313" key="3">
    <source>
        <dbReference type="Proteomes" id="UP000295550"/>
    </source>
</evidence>
<evidence type="ECO:0000313" key="2">
    <source>
        <dbReference type="EMBL" id="TDB52617.1"/>
    </source>
</evidence>
<comment type="caution">
    <text evidence="2">The sequence shown here is derived from an EMBL/GenBank/DDBJ whole genome shotgun (WGS) entry which is preliminary data.</text>
</comment>
<evidence type="ECO:0000256" key="1">
    <source>
        <dbReference type="ARBA" id="ARBA00006799"/>
    </source>
</evidence>
<organism evidence="2 3">
    <name type="scientific">Photorhabdus luminescens subsp. mexicana</name>
    <dbReference type="NCBI Taxonomy" id="2100167"/>
    <lineage>
        <taxon>Bacteria</taxon>
        <taxon>Pseudomonadati</taxon>
        <taxon>Pseudomonadota</taxon>
        <taxon>Gammaproteobacteria</taxon>
        <taxon>Enterobacterales</taxon>
        <taxon>Morganellaceae</taxon>
        <taxon>Photorhabdus</taxon>
    </lineage>
</organism>
<dbReference type="InterPro" id="IPR006430">
    <property type="entry name" value="Phage_portal_PBSX"/>
</dbReference>
<accession>A0A4R4JET9</accession>
<dbReference type="EMBL" id="PUJX01000008">
    <property type="protein sequence ID" value="TDB52617.1"/>
    <property type="molecule type" value="Genomic_DNA"/>
</dbReference>